<name>A0A9Q0LCE8_ANAIG</name>
<evidence type="ECO:0000313" key="2">
    <source>
        <dbReference type="EMBL" id="KAJ5070307.1"/>
    </source>
</evidence>
<dbReference type="EMBL" id="JAPDFW010000096">
    <property type="protein sequence ID" value="KAJ5070307.1"/>
    <property type="molecule type" value="Genomic_DNA"/>
</dbReference>
<protein>
    <submittedName>
        <fullName evidence="2">Nnp-1 protein putative nuclear protein 1 nop52</fullName>
    </submittedName>
</protein>
<sequence>MANNNNNNNLNLKEINKINSFDSLLKNLNQNSNEKLIEIIFDYLKTNLIDWIQSLLIIKSLQNLKEKEIFLKYLINEKIIPLKKQKKLLKYLSEELSKNFISEIDLQEKQELKEKEKENLQKQNLQKENQVGNKSRLIQKESFNFSKQNNKNQNQNQNENQNENKFQKKKQKRYYLFQYFYPELISDNFFEPCDELSNYFKKNNETEIQSNFNQSQQLLDLISQKIFLIKEKHSTFLNCNSNQQREVYNSFCTLIDEIMTESRKLSTKLDDLEETLKLGLKEESKEIDDKISRFFEIVSRFNSLINEMKSTRDTFKEMIQEKLFKEILKVEPSFSKRELQHIVMHFDGSINDLVILYQKTHSKKQK</sequence>
<comment type="caution">
    <text evidence="2">The sequence shown here is derived from an EMBL/GenBank/DDBJ whole genome shotgun (WGS) entry which is preliminary data.</text>
</comment>
<organism evidence="2 3">
    <name type="scientific">Anaeramoeba ignava</name>
    <name type="common">Anaerobic marine amoeba</name>
    <dbReference type="NCBI Taxonomy" id="1746090"/>
    <lineage>
        <taxon>Eukaryota</taxon>
        <taxon>Metamonada</taxon>
        <taxon>Anaeramoebidae</taxon>
        <taxon>Anaeramoeba</taxon>
    </lineage>
</organism>
<evidence type="ECO:0000256" key="1">
    <source>
        <dbReference type="SAM" id="Coils"/>
    </source>
</evidence>
<reference evidence="2" key="1">
    <citation type="submission" date="2022-10" db="EMBL/GenBank/DDBJ databases">
        <title>Novel sulphate-reducing endosymbionts in the free-living metamonad Anaeramoeba.</title>
        <authorList>
            <person name="Jerlstrom-Hultqvist J."/>
            <person name="Cepicka I."/>
            <person name="Gallot-Lavallee L."/>
            <person name="Salas-Leiva D."/>
            <person name="Curtis B.A."/>
            <person name="Zahonova K."/>
            <person name="Pipaliya S."/>
            <person name="Dacks J."/>
            <person name="Roger A.J."/>
        </authorList>
    </citation>
    <scope>NUCLEOTIDE SEQUENCE</scope>
    <source>
        <strain evidence="2">BMAN</strain>
    </source>
</reference>
<keyword evidence="1" id="KW-0175">Coiled coil</keyword>
<dbReference type="AlphaFoldDB" id="A0A9Q0LCE8"/>
<evidence type="ECO:0000313" key="3">
    <source>
        <dbReference type="Proteomes" id="UP001149090"/>
    </source>
</evidence>
<accession>A0A9Q0LCE8</accession>
<proteinExistence type="predicted"/>
<feature type="coiled-coil region" evidence="1">
    <location>
        <begin position="103"/>
        <end position="130"/>
    </location>
</feature>
<gene>
    <name evidence="2" type="ORF">M0811_10973</name>
</gene>
<dbReference type="Proteomes" id="UP001149090">
    <property type="component" value="Unassembled WGS sequence"/>
</dbReference>
<keyword evidence="3" id="KW-1185">Reference proteome</keyword>